<comment type="caution">
    <text evidence="2">The sequence shown here is derived from an EMBL/GenBank/DDBJ whole genome shotgun (WGS) entry which is preliminary data.</text>
</comment>
<protein>
    <recommendedName>
        <fullName evidence="4">Heparin binding hemagglutinin HbhA</fullName>
    </recommendedName>
</protein>
<keyword evidence="3" id="KW-1185">Reference proteome</keyword>
<evidence type="ECO:0000313" key="2">
    <source>
        <dbReference type="EMBL" id="MFD1233346.1"/>
    </source>
</evidence>
<dbReference type="RefSeq" id="WP_346091414.1">
    <property type="nucleotide sequence ID" value="NZ_BAABKS010000022.1"/>
</dbReference>
<name>A0ABW3VES8_9PSEU</name>
<evidence type="ECO:0000256" key="1">
    <source>
        <dbReference type="SAM" id="MobiDB-lite"/>
    </source>
</evidence>
<organism evidence="2 3">
    <name type="scientific">Pseudonocardia benzenivorans</name>
    <dbReference type="NCBI Taxonomy" id="228005"/>
    <lineage>
        <taxon>Bacteria</taxon>
        <taxon>Bacillati</taxon>
        <taxon>Actinomycetota</taxon>
        <taxon>Actinomycetes</taxon>
        <taxon>Pseudonocardiales</taxon>
        <taxon>Pseudonocardiaceae</taxon>
        <taxon>Pseudonocardia</taxon>
    </lineage>
</organism>
<dbReference type="EMBL" id="JBHTMB010000058">
    <property type="protein sequence ID" value="MFD1233346.1"/>
    <property type="molecule type" value="Genomic_DNA"/>
</dbReference>
<sequence>MAVSLPTAADVRKVREQAAKNAAERAEAAKTPLLAVLGAGDRAVAGVTRFATEARTRAEKRADVVQQRVLDLPAELDGLRARLTGDELRKAVEAVREQVAAYYAELAGRGEVTWGRIRKQPQVEQALSALGEYGEKLDARVDELVDDAHDAAEKALATVTRQTRATGEKVARTTDEVVESAAETVADTTADAGKAVADAGEGLAETVEEVGAEAAHAARTAARRTANRTTPKPAAAKAVAKPAPKTVAKSTPKPAVKPATPRDTTS</sequence>
<accession>A0ABW3VES8</accession>
<feature type="region of interest" description="Disordered" evidence="1">
    <location>
        <begin position="217"/>
        <end position="266"/>
    </location>
</feature>
<reference evidence="3" key="1">
    <citation type="journal article" date="2019" name="Int. J. Syst. Evol. Microbiol.">
        <title>The Global Catalogue of Microorganisms (GCM) 10K type strain sequencing project: providing services to taxonomists for standard genome sequencing and annotation.</title>
        <authorList>
            <consortium name="The Broad Institute Genomics Platform"/>
            <consortium name="The Broad Institute Genome Sequencing Center for Infectious Disease"/>
            <person name="Wu L."/>
            <person name="Ma J."/>
        </authorList>
    </citation>
    <scope>NUCLEOTIDE SEQUENCE [LARGE SCALE GENOMIC DNA]</scope>
    <source>
        <strain evidence="3">CCUG 49018</strain>
    </source>
</reference>
<dbReference type="SUPFAM" id="SSF58113">
    <property type="entry name" value="Apolipoprotein A-I"/>
    <property type="match status" value="1"/>
</dbReference>
<dbReference type="Gene3D" id="1.20.5.1230">
    <property type="entry name" value="Apolipoprotein A-I"/>
    <property type="match status" value="1"/>
</dbReference>
<gene>
    <name evidence="2" type="ORF">ACFQ34_08640</name>
</gene>
<evidence type="ECO:0000313" key="3">
    <source>
        <dbReference type="Proteomes" id="UP001597182"/>
    </source>
</evidence>
<feature type="compositionally biased region" description="Low complexity" evidence="1">
    <location>
        <begin position="227"/>
        <end position="254"/>
    </location>
</feature>
<proteinExistence type="predicted"/>
<evidence type="ECO:0008006" key="4">
    <source>
        <dbReference type="Google" id="ProtNLM"/>
    </source>
</evidence>
<dbReference type="Proteomes" id="UP001597182">
    <property type="component" value="Unassembled WGS sequence"/>
</dbReference>